<dbReference type="Proteomes" id="UP000002630">
    <property type="component" value="Unassembled WGS sequence"/>
</dbReference>
<dbReference type="AlphaFoldDB" id="D8LEA2"/>
<gene>
    <name evidence="3" type="ORF">Esi_0013_0105</name>
</gene>
<evidence type="ECO:0000313" key="4">
    <source>
        <dbReference type="Proteomes" id="UP000002630"/>
    </source>
</evidence>
<keyword evidence="1" id="KW-0175">Coiled coil</keyword>
<dbReference type="InParanoid" id="D8LEA2"/>
<feature type="compositionally biased region" description="Polar residues" evidence="2">
    <location>
        <begin position="351"/>
        <end position="361"/>
    </location>
</feature>
<feature type="coiled-coil region" evidence="1">
    <location>
        <begin position="101"/>
        <end position="163"/>
    </location>
</feature>
<reference evidence="3 4" key="1">
    <citation type="journal article" date="2010" name="Nature">
        <title>The Ectocarpus genome and the independent evolution of multicellularity in brown algae.</title>
        <authorList>
            <person name="Cock J.M."/>
            <person name="Sterck L."/>
            <person name="Rouze P."/>
            <person name="Scornet D."/>
            <person name="Allen A.E."/>
            <person name="Amoutzias G."/>
            <person name="Anthouard V."/>
            <person name="Artiguenave F."/>
            <person name="Aury J.M."/>
            <person name="Badger J.H."/>
            <person name="Beszteri B."/>
            <person name="Billiau K."/>
            <person name="Bonnet E."/>
            <person name="Bothwell J.H."/>
            <person name="Bowler C."/>
            <person name="Boyen C."/>
            <person name="Brownlee C."/>
            <person name="Carrano C.J."/>
            <person name="Charrier B."/>
            <person name="Cho G.Y."/>
            <person name="Coelho S.M."/>
            <person name="Collen J."/>
            <person name="Corre E."/>
            <person name="Da Silva C."/>
            <person name="Delage L."/>
            <person name="Delaroque N."/>
            <person name="Dittami S.M."/>
            <person name="Doulbeau S."/>
            <person name="Elias M."/>
            <person name="Farnham G."/>
            <person name="Gachon C.M."/>
            <person name="Gschloessl B."/>
            <person name="Heesch S."/>
            <person name="Jabbari K."/>
            <person name="Jubin C."/>
            <person name="Kawai H."/>
            <person name="Kimura K."/>
            <person name="Kloareg B."/>
            <person name="Kupper F.C."/>
            <person name="Lang D."/>
            <person name="Le Bail A."/>
            <person name="Leblanc C."/>
            <person name="Lerouge P."/>
            <person name="Lohr M."/>
            <person name="Lopez P.J."/>
            <person name="Martens C."/>
            <person name="Maumus F."/>
            <person name="Michel G."/>
            <person name="Miranda-Saavedra D."/>
            <person name="Morales J."/>
            <person name="Moreau H."/>
            <person name="Motomura T."/>
            <person name="Nagasato C."/>
            <person name="Napoli C.A."/>
            <person name="Nelson D.R."/>
            <person name="Nyvall-Collen P."/>
            <person name="Peters A.F."/>
            <person name="Pommier C."/>
            <person name="Potin P."/>
            <person name="Poulain J."/>
            <person name="Quesneville H."/>
            <person name="Read B."/>
            <person name="Rensing S.A."/>
            <person name="Ritter A."/>
            <person name="Rousvoal S."/>
            <person name="Samanta M."/>
            <person name="Samson G."/>
            <person name="Schroeder D.C."/>
            <person name="Segurens B."/>
            <person name="Strittmatter M."/>
            <person name="Tonon T."/>
            <person name="Tregear J.W."/>
            <person name="Valentin K."/>
            <person name="von Dassow P."/>
            <person name="Yamagishi T."/>
            <person name="Van de Peer Y."/>
            <person name="Wincker P."/>
        </authorList>
    </citation>
    <scope>NUCLEOTIDE SEQUENCE [LARGE SCALE GENOMIC DNA]</scope>
    <source>
        <strain evidence="4">Ec32 / CCAP1310/4</strain>
    </source>
</reference>
<feature type="compositionally biased region" description="Basic and acidic residues" evidence="2">
    <location>
        <begin position="341"/>
        <end position="350"/>
    </location>
</feature>
<evidence type="ECO:0000256" key="1">
    <source>
        <dbReference type="SAM" id="Coils"/>
    </source>
</evidence>
<keyword evidence="4" id="KW-1185">Reference proteome</keyword>
<feature type="region of interest" description="Disordered" evidence="2">
    <location>
        <begin position="332"/>
        <end position="402"/>
    </location>
</feature>
<evidence type="ECO:0000256" key="2">
    <source>
        <dbReference type="SAM" id="MobiDB-lite"/>
    </source>
</evidence>
<accession>D8LEA2</accession>
<dbReference type="OrthoDB" id="10355684at2759"/>
<feature type="compositionally biased region" description="Basic and acidic residues" evidence="2">
    <location>
        <begin position="374"/>
        <end position="386"/>
    </location>
</feature>
<proteinExistence type="predicted"/>
<name>D8LEA2_ECTSI</name>
<sequence>MENRCTQLEVELSSKQSELKSYKAEVRAKIIAVGKAEMILNEVHRNPAEFASQIKKNIVAQFSKWDIDRVDLEASAELAREKATDAIQAQLDRFMEYPKAAERMAEELERCKKTARREKNLMVLERKEFRRQLHMFQKWQTENSNLREKARAQEMQVVALRRQLAVTESGLAGSASTRKAVIGGTVDRLQRAETAAKHQVHKYRELAGARGVQAAQMKTEISSLKATIKTLRLKLEPPAHDSYETEIARLARVNPEVLDIQQKSGLSKEDMEASMAQLKLLREKEEQKDALIALARERDEFALCIKDLRARNSWLEKQVLKTPDALRSVAEERVAGAAPTKRPDNSKRAETSSNHGWMTTQNGGGRGIKNRAAPGRENEAAPRLENHSWAQQGSGEAGVGSTARVRRTIKMLEDCDC</sequence>
<protein>
    <submittedName>
        <fullName evidence="3">Uncharacterized protein</fullName>
    </submittedName>
</protein>
<organism evidence="3 4">
    <name type="scientific">Ectocarpus siliculosus</name>
    <name type="common">Brown alga</name>
    <name type="synonym">Conferva siliculosa</name>
    <dbReference type="NCBI Taxonomy" id="2880"/>
    <lineage>
        <taxon>Eukaryota</taxon>
        <taxon>Sar</taxon>
        <taxon>Stramenopiles</taxon>
        <taxon>Ochrophyta</taxon>
        <taxon>PX clade</taxon>
        <taxon>Phaeophyceae</taxon>
        <taxon>Ectocarpales</taxon>
        <taxon>Ectocarpaceae</taxon>
        <taxon>Ectocarpus</taxon>
    </lineage>
</organism>
<dbReference type="EMBL" id="FN649760">
    <property type="protein sequence ID" value="CBN74184.1"/>
    <property type="molecule type" value="Genomic_DNA"/>
</dbReference>
<evidence type="ECO:0000313" key="3">
    <source>
        <dbReference type="EMBL" id="CBN74184.1"/>
    </source>
</evidence>